<evidence type="ECO:0000256" key="2">
    <source>
        <dbReference type="ARBA" id="ARBA00008661"/>
    </source>
</evidence>
<evidence type="ECO:0000256" key="3">
    <source>
        <dbReference type="ARBA" id="ARBA00022676"/>
    </source>
</evidence>
<dbReference type="STRING" id="7070.A0A139WK07"/>
<evidence type="ECO:0000256" key="8">
    <source>
        <dbReference type="ARBA" id="ARBA00023034"/>
    </source>
</evidence>
<reference evidence="11 12" key="1">
    <citation type="journal article" date="2008" name="Nature">
        <title>The genome of the model beetle and pest Tribolium castaneum.</title>
        <authorList>
            <consortium name="Tribolium Genome Sequencing Consortium"/>
            <person name="Richards S."/>
            <person name="Gibbs R.A."/>
            <person name="Weinstock G.M."/>
            <person name="Brown S.J."/>
            <person name="Denell R."/>
            <person name="Beeman R.W."/>
            <person name="Gibbs R."/>
            <person name="Beeman R.W."/>
            <person name="Brown S.J."/>
            <person name="Bucher G."/>
            <person name="Friedrich M."/>
            <person name="Grimmelikhuijzen C.J."/>
            <person name="Klingler M."/>
            <person name="Lorenzen M."/>
            <person name="Richards S."/>
            <person name="Roth S."/>
            <person name="Schroder R."/>
            <person name="Tautz D."/>
            <person name="Zdobnov E.M."/>
            <person name="Muzny D."/>
            <person name="Gibbs R.A."/>
            <person name="Weinstock G.M."/>
            <person name="Attaway T."/>
            <person name="Bell S."/>
            <person name="Buhay C.J."/>
            <person name="Chandrabose M.N."/>
            <person name="Chavez D."/>
            <person name="Clerk-Blankenburg K.P."/>
            <person name="Cree A."/>
            <person name="Dao M."/>
            <person name="Davis C."/>
            <person name="Chacko J."/>
            <person name="Dinh H."/>
            <person name="Dugan-Rocha S."/>
            <person name="Fowler G."/>
            <person name="Garner T.T."/>
            <person name="Garnes J."/>
            <person name="Gnirke A."/>
            <person name="Hawes A."/>
            <person name="Hernandez J."/>
            <person name="Hines S."/>
            <person name="Holder M."/>
            <person name="Hume J."/>
            <person name="Jhangiani S.N."/>
            <person name="Joshi V."/>
            <person name="Khan Z.M."/>
            <person name="Jackson L."/>
            <person name="Kovar C."/>
            <person name="Kowis A."/>
            <person name="Lee S."/>
            <person name="Lewis L.R."/>
            <person name="Margolis J."/>
            <person name="Morgan M."/>
            <person name="Nazareth L.V."/>
            <person name="Nguyen N."/>
            <person name="Okwuonu G."/>
            <person name="Parker D."/>
            <person name="Richards S."/>
            <person name="Ruiz S.J."/>
            <person name="Santibanez J."/>
            <person name="Savard J."/>
            <person name="Scherer S.E."/>
            <person name="Schneider B."/>
            <person name="Sodergren E."/>
            <person name="Tautz D."/>
            <person name="Vattahil S."/>
            <person name="Villasana D."/>
            <person name="White C.S."/>
            <person name="Wright R."/>
            <person name="Park Y."/>
            <person name="Beeman R.W."/>
            <person name="Lord J."/>
            <person name="Oppert B."/>
            <person name="Lorenzen M."/>
            <person name="Brown S."/>
            <person name="Wang L."/>
            <person name="Savard J."/>
            <person name="Tautz D."/>
            <person name="Richards S."/>
            <person name="Weinstock G."/>
            <person name="Gibbs R.A."/>
            <person name="Liu Y."/>
            <person name="Worley K."/>
            <person name="Weinstock G."/>
            <person name="Elsik C.G."/>
            <person name="Reese J.T."/>
            <person name="Elhaik E."/>
            <person name="Landan G."/>
            <person name="Graur D."/>
            <person name="Arensburger P."/>
            <person name="Atkinson P."/>
            <person name="Beeman R.W."/>
            <person name="Beidler J."/>
            <person name="Brown S.J."/>
            <person name="Demuth J.P."/>
            <person name="Drury D.W."/>
            <person name="Du Y.Z."/>
            <person name="Fujiwara H."/>
            <person name="Lorenzen M."/>
            <person name="Maselli V."/>
            <person name="Osanai M."/>
            <person name="Park Y."/>
            <person name="Robertson H.M."/>
            <person name="Tu Z."/>
            <person name="Wang J.J."/>
            <person name="Wang S."/>
            <person name="Richards S."/>
            <person name="Song H."/>
            <person name="Zhang L."/>
            <person name="Sodergren E."/>
            <person name="Werner D."/>
            <person name="Stanke M."/>
            <person name="Morgenstern B."/>
            <person name="Solovyev V."/>
            <person name="Kosarev P."/>
            <person name="Brown G."/>
            <person name="Chen H.C."/>
            <person name="Ermolaeva O."/>
            <person name="Hlavina W."/>
            <person name="Kapustin Y."/>
            <person name="Kiryutin B."/>
            <person name="Kitts P."/>
            <person name="Maglott D."/>
            <person name="Pruitt K."/>
            <person name="Sapojnikov V."/>
            <person name="Souvorov A."/>
            <person name="Mackey A.J."/>
            <person name="Waterhouse R.M."/>
            <person name="Wyder S."/>
            <person name="Zdobnov E.M."/>
            <person name="Zdobnov E.M."/>
            <person name="Wyder S."/>
            <person name="Kriventseva E.V."/>
            <person name="Kadowaki T."/>
            <person name="Bork P."/>
            <person name="Aranda M."/>
            <person name="Bao R."/>
            <person name="Beermann A."/>
            <person name="Berns N."/>
            <person name="Bolognesi R."/>
            <person name="Bonneton F."/>
            <person name="Bopp D."/>
            <person name="Brown S.J."/>
            <person name="Bucher G."/>
            <person name="Butts T."/>
            <person name="Chaumot A."/>
            <person name="Denell R.E."/>
            <person name="Ferrier D.E."/>
            <person name="Friedrich M."/>
            <person name="Gordon C.M."/>
            <person name="Jindra M."/>
            <person name="Klingler M."/>
            <person name="Lan Q."/>
            <person name="Lattorff H.M."/>
            <person name="Laudet V."/>
            <person name="von Levetsow C."/>
            <person name="Liu Z."/>
            <person name="Lutz R."/>
            <person name="Lynch J.A."/>
            <person name="da Fonseca R.N."/>
            <person name="Posnien N."/>
            <person name="Reuter R."/>
            <person name="Roth S."/>
            <person name="Savard J."/>
            <person name="Schinko J.B."/>
            <person name="Schmitt C."/>
            <person name="Schoppmeier M."/>
            <person name="Schroder R."/>
            <person name="Shippy T.D."/>
            <person name="Simonnet F."/>
            <person name="Marques-Souza H."/>
            <person name="Tautz D."/>
            <person name="Tomoyasu Y."/>
            <person name="Trauner J."/>
            <person name="Van der Zee M."/>
            <person name="Vervoort M."/>
            <person name="Wittkopp N."/>
            <person name="Wimmer E.A."/>
            <person name="Yang X."/>
            <person name="Jones A.K."/>
            <person name="Sattelle D.B."/>
            <person name="Ebert P.R."/>
            <person name="Nelson D."/>
            <person name="Scott J.G."/>
            <person name="Beeman R.W."/>
            <person name="Muthukrishnan S."/>
            <person name="Kramer K.J."/>
            <person name="Arakane Y."/>
            <person name="Beeman R.W."/>
            <person name="Zhu Q."/>
            <person name="Hogenkamp D."/>
            <person name="Dixit R."/>
            <person name="Oppert B."/>
            <person name="Jiang H."/>
            <person name="Zou Z."/>
            <person name="Marshall J."/>
            <person name="Elpidina E."/>
            <person name="Vinokurov K."/>
            <person name="Oppert C."/>
            <person name="Zou Z."/>
            <person name="Evans J."/>
            <person name="Lu Z."/>
            <person name="Zhao P."/>
            <person name="Sumathipala N."/>
            <person name="Altincicek B."/>
            <person name="Vilcinskas A."/>
            <person name="Williams M."/>
            <person name="Hultmark D."/>
            <person name="Hetru C."/>
            <person name="Jiang H."/>
            <person name="Grimmelikhuijzen C.J."/>
            <person name="Hauser F."/>
            <person name="Cazzamali G."/>
            <person name="Williamson M."/>
            <person name="Park Y."/>
            <person name="Li B."/>
            <person name="Tanaka Y."/>
            <person name="Predel R."/>
            <person name="Neupert S."/>
            <person name="Schachtner J."/>
            <person name="Verleyen P."/>
            <person name="Raible F."/>
            <person name="Bork P."/>
            <person name="Friedrich M."/>
            <person name="Walden K.K."/>
            <person name="Robertson H.M."/>
            <person name="Angeli S."/>
            <person name="Foret S."/>
            <person name="Bucher G."/>
            <person name="Schuetz S."/>
            <person name="Maleszka R."/>
            <person name="Wimmer E.A."/>
            <person name="Beeman R.W."/>
            <person name="Lorenzen M."/>
            <person name="Tomoyasu Y."/>
            <person name="Miller S.C."/>
            <person name="Grossmann D."/>
            <person name="Bucher G."/>
        </authorList>
    </citation>
    <scope>NUCLEOTIDE SEQUENCE [LARGE SCALE GENOMIC DNA]</scope>
    <source>
        <strain evidence="11 12">Georgia GA2</strain>
    </source>
</reference>
<keyword evidence="6" id="KW-0735">Signal-anchor</keyword>
<keyword evidence="5 10" id="KW-0812">Transmembrane</keyword>
<keyword evidence="4" id="KW-0808">Transferase</keyword>
<dbReference type="AlphaFoldDB" id="A0A139WK07"/>
<reference evidence="11 12" key="2">
    <citation type="journal article" date="2010" name="Nucleic Acids Res.">
        <title>BeetleBase in 2010: revisions to provide comprehensive genomic information for Tribolium castaneum.</title>
        <authorList>
            <person name="Kim H.S."/>
            <person name="Murphy T."/>
            <person name="Xia J."/>
            <person name="Caragea D."/>
            <person name="Park Y."/>
            <person name="Beeman R.W."/>
            <person name="Lorenzen M.D."/>
            <person name="Butcher S."/>
            <person name="Manak J.R."/>
            <person name="Brown S.J."/>
        </authorList>
    </citation>
    <scope>GENOME REANNOTATION</scope>
    <source>
        <strain evidence="11 12">Georgia GA2</strain>
    </source>
</reference>
<dbReference type="GO" id="GO:0016758">
    <property type="term" value="F:hexosyltransferase activity"/>
    <property type="evidence" value="ECO:0007669"/>
    <property type="project" value="InterPro"/>
</dbReference>
<dbReference type="Gene3D" id="3.90.550.50">
    <property type="match status" value="2"/>
</dbReference>
<dbReference type="GO" id="GO:0006493">
    <property type="term" value="P:protein O-linked glycosylation"/>
    <property type="evidence" value="ECO:0000318"/>
    <property type="project" value="GO_Central"/>
</dbReference>
<keyword evidence="8" id="KW-0333">Golgi apparatus</keyword>
<feature type="transmembrane region" description="Helical" evidence="10">
    <location>
        <begin position="341"/>
        <end position="359"/>
    </location>
</feature>
<dbReference type="FunFam" id="3.90.550.50:FF:000156">
    <property type="entry name" value="Uncharacterized protein"/>
    <property type="match status" value="2"/>
</dbReference>
<dbReference type="Proteomes" id="UP000007266">
    <property type="component" value="Linkage group 3"/>
</dbReference>
<evidence type="ECO:0008006" key="13">
    <source>
        <dbReference type="Google" id="ProtNLM"/>
    </source>
</evidence>
<dbReference type="InParanoid" id="A0A139WK07"/>
<evidence type="ECO:0000313" key="11">
    <source>
        <dbReference type="EMBL" id="KYB28262.1"/>
    </source>
</evidence>
<evidence type="ECO:0000256" key="7">
    <source>
        <dbReference type="ARBA" id="ARBA00022989"/>
    </source>
</evidence>
<sequence>MEKNLRISKMIDKKLWVIVICCALNAMILFVLCFTPTDSGQVTKKAVFSNLNTSNTSSYSYPVQNLSQDDYHQLINLKNFTFTILNKPCNGSSPILLVLVHSNPKHFATRKVLRTTWGKNSLQVKVLFMLGLVKSHRLKVQIEKENEEFGDLIQGSFLDTYRNMTYKHVMVFKYAIYHCPQAKYILKTDDDIFVNMPLMLNFLTEDLLPFGGSRMIFCTLEENSPVVRKTGSKWRVSFTEYPAEKYPTYCLGWVILYSPNVVFDLYKEAQKTDYFWIDDVHITGILVEKIHLTRVDVNKLVLSDNAFHRLAQYKGPFLYGPPNMKNREIKDLWEYMLDTKLCFNVICVLIFFVLCITSTESRQVTKKTVYNLYTKPSSYSYPVQTLPRDDYHQLNNLKNFTFTILNKPCNGTNPILLVLVHSNPTHFENRKVLRTTWGKNSLQVKVLFMLGLVKNHRLKVQIEKENEEFGDLVQGSFLDTYRNLTYKHVMVLKYAIYHCPQAKYILKTDDDIFVNMPLMLNFLTKDLSPFGGARMIFCSVLKKLSVSRNGRSKWSVTFQEYSGKWYPNYCQGWGILYSPDVVFDLYREAQKTNFFWIDDALITGTLAEKIHLTHVDIRGLMLSRNVLRQPAQFKKPFLYGPYNLQNSEIKALWEYVKGHEKPVSLLKYIA</sequence>
<dbReference type="GO" id="GO:0000139">
    <property type="term" value="C:Golgi membrane"/>
    <property type="evidence" value="ECO:0000318"/>
    <property type="project" value="GO_Central"/>
</dbReference>
<comment type="similarity">
    <text evidence="2">Belongs to the glycosyltransferase 31 family.</text>
</comment>
<protein>
    <recommendedName>
        <fullName evidence="13">Hexosyltransferase</fullName>
    </recommendedName>
</protein>
<keyword evidence="3" id="KW-0328">Glycosyltransferase</keyword>
<dbReference type="Pfam" id="PF01762">
    <property type="entry name" value="Galactosyl_T"/>
    <property type="match status" value="2"/>
</dbReference>
<evidence type="ECO:0000313" key="12">
    <source>
        <dbReference type="Proteomes" id="UP000007266"/>
    </source>
</evidence>
<feature type="transmembrane region" description="Helical" evidence="10">
    <location>
        <begin position="15"/>
        <end position="35"/>
    </location>
</feature>
<name>A0A139WK07_TRICA</name>
<gene>
    <name evidence="11" type="primary">AUGUSTUS-3.0.2_32660</name>
    <name evidence="11" type="ORF">TcasGA2_TC032660</name>
</gene>
<dbReference type="GO" id="GO:0016757">
    <property type="term" value="F:glycosyltransferase activity"/>
    <property type="evidence" value="ECO:0000318"/>
    <property type="project" value="GO_Central"/>
</dbReference>
<evidence type="ECO:0000256" key="1">
    <source>
        <dbReference type="ARBA" id="ARBA00004323"/>
    </source>
</evidence>
<proteinExistence type="inferred from homology"/>
<dbReference type="OMA" id="KWVTQNC"/>
<comment type="subcellular location">
    <subcellularLocation>
        <location evidence="1">Golgi apparatus membrane</location>
        <topology evidence="1">Single-pass type II membrane protein</topology>
    </subcellularLocation>
</comment>
<dbReference type="InterPro" id="IPR002659">
    <property type="entry name" value="Glyco_trans_31"/>
</dbReference>
<keyword evidence="7 10" id="KW-1133">Transmembrane helix</keyword>
<accession>A0A139WK07</accession>
<evidence type="ECO:0000256" key="5">
    <source>
        <dbReference type="ARBA" id="ARBA00022692"/>
    </source>
</evidence>
<evidence type="ECO:0000256" key="10">
    <source>
        <dbReference type="SAM" id="Phobius"/>
    </source>
</evidence>
<evidence type="ECO:0000256" key="6">
    <source>
        <dbReference type="ARBA" id="ARBA00022968"/>
    </source>
</evidence>
<evidence type="ECO:0000256" key="4">
    <source>
        <dbReference type="ARBA" id="ARBA00022679"/>
    </source>
</evidence>
<dbReference type="eggNOG" id="KOG2287">
    <property type="taxonomic scope" value="Eukaryota"/>
</dbReference>
<evidence type="ECO:0000256" key="9">
    <source>
        <dbReference type="ARBA" id="ARBA00023136"/>
    </source>
</evidence>
<dbReference type="EMBL" id="KQ971334">
    <property type="protein sequence ID" value="KYB28262.1"/>
    <property type="molecule type" value="Genomic_DNA"/>
</dbReference>
<dbReference type="PANTHER" id="PTHR11214">
    <property type="entry name" value="BETA-1,3-N-ACETYLGLUCOSAMINYLTRANSFERASE"/>
    <property type="match status" value="1"/>
</dbReference>
<dbReference type="PANTHER" id="PTHR11214:SF376">
    <property type="entry name" value="HEXOSYLTRANSFERASE"/>
    <property type="match status" value="1"/>
</dbReference>
<keyword evidence="9 10" id="KW-0472">Membrane</keyword>
<keyword evidence="12" id="KW-1185">Reference proteome</keyword>
<organism evidence="11 12">
    <name type="scientific">Tribolium castaneum</name>
    <name type="common">Red flour beetle</name>
    <dbReference type="NCBI Taxonomy" id="7070"/>
    <lineage>
        <taxon>Eukaryota</taxon>
        <taxon>Metazoa</taxon>
        <taxon>Ecdysozoa</taxon>
        <taxon>Arthropoda</taxon>
        <taxon>Hexapoda</taxon>
        <taxon>Insecta</taxon>
        <taxon>Pterygota</taxon>
        <taxon>Neoptera</taxon>
        <taxon>Endopterygota</taxon>
        <taxon>Coleoptera</taxon>
        <taxon>Polyphaga</taxon>
        <taxon>Cucujiformia</taxon>
        <taxon>Tenebrionidae</taxon>
        <taxon>Tenebrionidae incertae sedis</taxon>
        <taxon>Tribolium</taxon>
    </lineage>
</organism>